<proteinExistence type="predicted"/>
<protein>
    <submittedName>
        <fullName evidence="1">Uncharacterized protein</fullName>
    </submittedName>
</protein>
<accession>E2B9T7</accession>
<evidence type="ECO:0000313" key="2">
    <source>
        <dbReference type="Proteomes" id="UP000008237"/>
    </source>
</evidence>
<name>E2B9T7_HARSA</name>
<dbReference type="Proteomes" id="UP000008237">
    <property type="component" value="Unassembled WGS sequence"/>
</dbReference>
<sequence length="56" mass="6828">MKVFLYLQMCSYLIPRSNVQEKKREEFNYRLSRARRCAKNAFMESWSANLIYSDLQ</sequence>
<dbReference type="AlphaFoldDB" id="E2B9T7"/>
<keyword evidence="2" id="KW-1185">Reference proteome</keyword>
<gene>
    <name evidence="1" type="ORF">EAI_16973</name>
</gene>
<organism evidence="2">
    <name type="scientific">Harpegnathos saltator</name>
    <name type="common">Jerdon's jumping ant</name>
    <dbReference type="NCBI Taxonomy" id="610380"/>
    <lineage>
        <taxon>Eukaryota</taxon>
        <taxon>Metazoa</taxon>
        <taxon>Ecdysozoa</taxon>
        <taxon>Arthropoda</taxon>
        <taxon>Hexapoda</taxon>
        <taxon>Insecta</taxon>
        <taxon>Pterygota</taxon>
        <taxon>Neoptera</taxon>
        <taxon>Endopterygota</taxon>
        <taxon>Hymenoptera</taxon>
        <taxon>Apocrita</taxon>
        <taxon>Aculeata</taxon>
        <taxon>Formicoidea</taxon>
        <taxon>Formicidae</taxon>
        <taxon>Ponerinae</taxon>
        <taxon>Ponerini</taxon>
        <taxon>Harpegnathos</taxon>
    </lineage>
</organism>
<dbReference type="EMBL" id="GL446605">
    <property type="protein sequence ID" value="EFN87524.1"/>
    <property type="molecule type" value="Genomic_DNA"/>
</dbReference>
<dbReference type="InParanoid" id="E2B9T7"/>
<evidence type="ECO:0000313" key="1">
    <source>
        <dbReference type="EMBL" id="EFN87524.1"/>
    </source>
</evidence>
<reference evidence="1 2" key="1">
    <citation type="journal article" date="2010" name="Science">
        <title>Genomic comparison of the ants Camponotus floridanus and Harpegnathos saltator.</title>
        <authorList>
            <person name="Bonasio R."/>
            <person name="Zhang G."/>
            <person name="Ye C."/>
            <person name="Mutti N.S."/>
            <person name="Fang X."/>
            <person name="Qin N."/>
            <person name="Donahue G."/>
            <person name="Yang P."/>
            <person name="Li Q."/>
            <person name="Li C."/>
            <person name="Zhang P."/>
            <person name="Huang Z."/>
            <person name="Berger S.L."/>
            <person name="Reinberg D."/>
            <person name="Wang J."/>
            <person name="Liebig J."/>
        </authorList>
    </citation>
    <scope>NUCLEOTIDE SEQUENCE [LARGE SCALE GENOMIC DNA]</scope>
    <source>
        <strain evidence="1 2">R22 G/1</strain>
    </source>
</reference>